<dbReference type="RefSeq" id="WP_129227894.1">
    <property type="nucleotide sequence ID" value="NZ_QYBB01000018.1"/>
</dbReference>
<dbReference type="Proteomes" id="UP000290759">
    <property type="component" value="Unassembled WGS sequence"/>
</dbReference>
<keyword evidence="4" id="KW-1185">Reference proteome</keyword>
<dbReference type="PANTHER" id="PTHR43802">
    <property type="entry name" value="ENOYL-COA HYDRATASE"/>
    <property type="match status" value="1"/>
</dbReference>
<accession>A0A4Q2U3F0</accession>
<dbReference type="Pfam" id="PF00378">
    <property type="entry name" value="ECH_1"/>
    <property type="match status" value="1"/>
</dbReference>
<dbReference type="PANTHER" id="PTHR43802:SF1">
    <property type="entry name" value="IP11341P-RELATED"/>
    <property type="match status" value="1"/>
</dbReference>
<dbReference type="SUPFAM" id="SSF52096">
    <property type="entry name" value="ClpP/crotonase"/>
    <property type="match status" value="1"/>
</dbReference>
<dbReference type="EMBL" id="QYBB01000018">
    <property type="protein sequence ID" value="RYC31039.1"/>
    <property type="molecule type" value="Genomic_DNA"/>
</dbReference>
<evidence type="ECO:0000256" key="1">
    <source>
        <dbReference type="ARBA" id="ARBA00005254"/>
    </source>
</evidence>
<reference evidence="3 4" key="1">
    <citation type="submission" date="2018-12" db="EMBL/GenBank/DDBJ databases">
        <authorList>
            <person name="Grouzdev D.S."/>
            <person name="Krutkina M.S."/>
        </authorList>
    </citation>
    <scope>NUCLEOTIDE SEQUENCE [LARGE SCALE GENOMIC DNA]</scope>
    <source>
        <strain evidence="3 4">RmlP026</strain>
    </source>
</reference>
<reference evidence="3 4" key="2">
    <citation type="submission" date="2019-02" db="EMBL/GenBank/DDBJ databases">
        <title>'Lichenibacterium ramalinii' gen. nov. sp. nov., 'Lichenibacterium minor' gen. nov. sp. nov.</title>
        <authorList>
            <person name="Pankratov T."/>
        </authorList>
    </citation>
    <scope>NUCLEOTIDE SEQUENCE [LARGE SCALE GENOMIC DNA]</scope>
    <source>
        <strain evidence="3 4">RmlP026</strain>
    </source>
</reference>
<dbReference type="CDD" id="cd06558">
    <property type="entry name" value="crotonase-like"/>
    <property type="match status" value="1"/>
</dbReference>
<evidence type="ECO:0000256" key="2">
    <source>
        <dbReference type="RuleBase" id="RU003707"/>
    </source>
</evidence>
<comment type="caution">
    <text evidence="3">The sequence shown here is derived from an EMBL/GenBank/DDBJ whole genome shotgun (WGS) entry which is preliminary data.</text>
</comment>
<comment type="similarity">
    <text evidence="1 2">Belongs to the enoyl-CoA hydratase/isomerase family.</text>
</comment>
<keyword evidence="3" id="KW-0413">Isomerase</keyword>
<dbReference type="InterPro" id="IPR029045">
    <property type="entry name" value="ClpP/crotonase-like_dom_sf"/>
</dbReference>
<dbReference type="InterPro" id="IPR018376">
    <property type="entry name" value="Enoyl-CoA_hyd/isom_CS"/>
</dbReference>
<dbReference type="OrthoDB" id="8640486at2"/>
<dbReference type="GO" id="GO:0016853">
    <property type="term" value="F:isomerase activity"/>
    <property type="evidence" value="ECO:0007669"/>
    <property type="project" value="UniProtKB-KW"/>
</dbReference>
<gene>
    <name evidence="3" type="ORF">D3273_16035</name>
</gene>
<dbReference type="InterPro" id="IPR001753">
    <property type="entry name" value="Enoyl-CoA_hydra/iso"/>
</dbReference>
<proteinExistence type="inferred from homology"/>
<dbReference type="Gene3D" id="3.90.226.10">
    <property type="entry name" value="2-enoyl-CoA Hydratase, Chain A, domain 1"/>
    <property type="match status" value="1"/>
</dbReference>
<protein>
    <submittedName>
        <fullName evidence="3">Enoyl-CoA hydratase/isomerase family protein</fullName>
    </submittedName>
</protein>
<dbReference type="AlphaFoldDB" id="A0A4Q2U3F0"/>
<sequence>MVDDVVLVHRDADLLRVTVNRPDKRNPLSRRVLALIHDAFAAVRDDEALRAAIVTGAGDRCFAAGGDLRELDGVRSHADALAFSDEAHAALDAVRRCPVPVVAALNGDALGGGAELAVACDLRVMAAGARIGFIQGRLNIPTSWGGAADLMRLVGPARGLSLLARSAAVGGAEALAIGLADAVAADGESFGDAVERFVAPMRRQCPRVLRAFKAQALADRDGLPRAERRAAERAAFADAWVHDDHWAAAATALRTIGSPPFPAGHGVVAER</sequence>
<evidence type="ECO:0000313" key="3">
    <source>
        <dbReference type="EMBL" id="RYC31039.1"/>
    </source>
</evidence>
<organism evidence="3 4">
    <name type="scientific">Lichenibacterium minor</name>
    <dbReference type="NCBI Taxonomy" id="2316528"/>
    <lineage>
        <taxon>Bacteria</taxon>
        <taxon>Pseudomonadati</taxon>
        <taxon>Pseudomonadota</taxon>
        <taxon>Alphaproteobacteria</taxon>
        <taxon>Hyphomicrobiales</taxon>
        <taxon>Lichenihabitantaceae</taxon>
        <taxon>Lichenibacterium</taxon>
    </lineage>
</organism>
<evidence type="ECO:0000313" key="4">
    <source>
        <dbReference type="Proteomes" id="UP000290759"/>
    </source>
</evidence>
<name>A0A4Q2U3F0_9HYPH</name>
<dbReference type="PROSITE" id="PS00166">
    <property type="entry name" value="ENOYL_COA_HYDRATASE"/>
    <property type="match status" value="1"/>
</dbReference>